<dbReference type="GO" id="GO:0005737">
    <property type="term" value="C:cytoplasm"/>
    <property type="evidence" value="ECO:0007669"/>
    <property type="project" value="UniProtKB-SubCell"/>
</dbReference>
<accession>A0AAE5ZFP0</accession>
<dbReference type="PANTHER" id="PTHR31250:SF27">
    <property type="entry name" value="IQ DOMAIN-CONTAINING PROTEIN IQM5"/>
    <property type="match status" value="1"/>
</dbReference>
<evidence type="ECO:0000313" key="4">
    <source>
        <dbReference type="EMBL" id="QCC02042.1"/>
    </source>
</evidence>
<gene>
    <name evidence="4" type="ORF">E6A55_16350</name>
</gene>
<dbReference type="AlphaFoldDB" id="A0AAE5ZFP0"/>
<sequence>MLFIQARNQFRDAITYGLDVTISPVGGSFAHDVHTRQPSPLVQGRPFDQFRPEDFTAYEKLAPISSQSMYVHYMRKHERLGTMLTVSNGRLSRNGAWYSTPKGITIYAMDLYGNLFVQNSTENGRLVGNVSSQFNHSSLNAGNSVICAGEIVVKEGILREISNASGHYRPTRENLIECLRVLADDGLNMDEAIAIVHTATGDEHDSVAALCAPGQVTASTPPPGRPRANRHAPPPRFEPAAEPSRGWTRGTKPQAPPPQSEPVAEPSRGWNNGKPL</sequence>
<dbReference type="RefSeq" id="WP_041687523.1">
    <property type="nucleotide sequence ID" value="NC_008313.1"/>
</dbReference>
<evidence type="ECO:0000256" key="3">
    <source>
        <dbReference type="SAM" id="MobiDB-lite"/>
    </source>
</evidence>
<proteinExistence type="predicted"/>
<dbReference type="InterPro" id="IPR044159">
    <property type="entry name" value="IQM"/>
</dbReference>
<evidence type="ECO:0000256" key="2">
    <source>
        <dbReference type="ARBA" id="ARBA00022490"/>
    </source>
</evidence>
<protein>
    <submittedName>
        <fullName evidence="4">Uncharacterized protein</fullName>
    </submittedName>
</protein>
<organism evidence="4 5">
    <name type="scientific">Cupriavidus necator (strain ATCC 17699 / DSM 428 / KCTC 22496 / NCIMB 10442 / H16 / Stanier 337)</name>
    <name type="common">Ralstonia eutropha</name>
    <dbReference type="NCBI Taxonomy" id="381666"/>
    <lineage>
        <taxon>Bacteria</taxon>
        <taxon>Pseudomonadati</taxon>
        <taxon>Pseudomonadota</taxon>
        <taxon>Betaproteobacteria</taxon>
        <taxon>Burkholderiales</taxon>
        <taxon>Burkholderiaceae</taxon>
        <taxon>Cupriavidus</taxon>
    </lineage>
</organism>
<keyword evidence="2" id="KW-0963">Cytoplasm</keyword>
<name>A0AAE5ZFP0_CUPNH</name>
<dbReference type="PANTHER" id="PTHR31250">
    <property type="entry name" value="IQ DOMAIN-CONTAINING PROTEIN IQM3"/>
    <property type="match status" value="1"/>
</dbReference>
<reference evidence="4 5" key="1">
    <citation type="submission" date="2019-04" db="EMBL/GenBank/DDBJ databases">
        <title>Long-read de novo sequencing of Cupriavidus necator H16.</title>
        <authorList>
            <person name="Little G.T."/>
            <person name="Ehsaan M."/>
            <person name="Arenas-Lopez C."/>
            <person name="Jawed K."/>
            <person name="Winzer K."/>
            <person name="Kovacs K."/>
            <person name="Malys N."/>
            <person name="Minton N.P."/>
        </authorList>
    </citation>
    <scope>NUCLEOTIDE SEQUENCE [LARGE SCALE GENOMIC DNA]</scope>
    <source>
        <strain evidence="4 5">H16</strain>
    </source>
</reference>
<dbReference type="EMBL" id="CP039287">
    <property type="protein sequence ID" value="QCC02042.1"/>
    <property type="molecule type" value="Genomic_DNA"/>
</dbReference>
<dbReference type="Proteomes" id="UP000296079">
    <property type="component" value="Chromosome 1"/>
</dbReference>
<evidence type="ECO:0000256" key="1">
    <source>
        <dbReference type="ARBA" id="ARBA00004496"/>
    </source>
</evidence>
<comment type="subcellular location">
    <subcellularLocation>
        <location evidence="1">Cytoplasm</location>
    </subcellularLocation>
</comment>
<evidence type="ECO:0000313" key="5">
    <source>
        <dbReference type="Proteomes" id="UP000296079"/>
    </source>
</evidence>
<feature type="region of interest" description="Disordered" evidence="3">
    <location>
        <begin position="214"/>
        <end position="276"/>
    </location>
</feature>